<dbReference type="PANTHER" id="PTHR31299:SF0">
    <property type="entry name" value="ESTERASE, PUTATIVE (AFU_ORTHOLOGUE AFUA_1G05850)-RELATED"/>
    <property type="match status" value="1"/>
</dbReference>
<name>D6TV66_KTERA</name>
<dbReference type="Gene3D" id="3.30.1870.10">
    <property type="entry name" value="EreA-like, domain 2"/>
    <property type="match status" value="1"/>
</dbReference>
<dbReference type="FunCoup" id="D6TV66">
    <property type="interactions" value="4"/>
</dbReference>
<keyword evidence="1" id="KW-1133">Transmembrane helix</keyword>
<dbReference type="Gene3D" id="3.40.1660.10">
    <property type="entry name" value="EreA-like (biosynthetic domain)"/>
    <property type="match status" value="1"/>
</dbReference>
<dbReference type="RefSeq" id="WP_007915448.1">
    <property type="nucleotide sequence ID" value="NZ_ADVG01000003.1"/>
</dbReference>
<keyword evidence="1" id="KW-0472">Membrane</keyword>
<dbReference type="STRING" id="485913.Krac_5187"/>
<comment type="caution">
    <text evidence="2">The sequence shown here is derived from an EMBL/GenBank/DDBJ whole genome shotgun (WGS) entry which is preliminary data.</text>
</comment>
<reference evidence="2 3" key="1">
    <citation type="journal article" date="2011" name="Stand. Genomic Sci.">
        <title>Non-contiguous finished genome sequence and contextual data of the filamentous soil bacterium Ktedonobacter racemifer type strain (SOSP1-21).</title>
        <authorList>
            <person name="Chang Y.J."/>
            <person name="Land M."/>
            <person name="Hauser L."/>
            <person name="Chertkov O."/>
            <person name="Del Rio T.G."/>
            <person name="Nolan M."/>
            <person name="Copeland A."/>
            <person name="Tice H."/>
            <person name="Cheng J.F."/>
            <person name="Lucas S."/>
            <person name="Han C."/>
            <person name="Goodwin L."/>
            <person name="Pitluck S."/>
            <person name="Ivanova N."/>
            <person name="Ovchinikova G."/>
            <person name="Pati A."/>
            <person name="Chen A."/>
            <person name="Palaniappan K."/>
            <person name="Mavromatis K."/>
            <person name="Liolios K."/>
            <person name="Brettin T."/>
            <person name="Fiebig A."/>
            <person name="Rohde M."/>
            <person name="Abt B."/>
            <person name="Goker M."/>
            <person name="Detter J.C."/>
            <person name="Woyke T."/>
            <person name="Bristow J."/>
            <person name="Eisen J.A."/>
            <person name="Markowitz V."/>
            <person name="Hugenholtz P."/>
            <person name="Kyrpides N.C."/>
            <person name="Klenk H.P."/>
            <person name="Lapidus A."/>
        </authorList>
    </citation>
    <scope>NUCLEOTIDE SEQUENCE [LARGE SCALE GENOMIC DNA]</scope>
    <source>
        <strain evidence="3">DSM 44963</strain>
    </source>
</reference>
<keyword evidence="3" id="KW-1185">Reference proteome</keyword>
<dbReference type="SUPFAM" id="SSF159501">
    <property type="entry name" value="EreA/ChaN-like"/>
    <property type="match status" value="1"/>
</dbReference>
<organism evidence="2 3">
    <name type="scientific">Ktedonobacter racemifer DSM 44963</name>
    <dbReference type="NCBI Taxonomy" id="485913"/>
    <lineage>
        <taxon>Bacteria</taxon>
        <taxon>Bacillati</taxon>
        <taxon>Chloroflexota</taxon>
        <taxon>Ktedonobacteria</taxon>
        <taxon>Ktedonobacterales</taxon>
        <taxon>Ktedonobacteraceae</taxon>
        <taxon>Ktedonobacter</taxon>
    </lineage>
</organism>
<dbReference type="PANTHER" id="PTHR31299">
    <property type="entry name" value="ESTERASE, PUTATIVE (AFU_ORTHOLOGUE AFUA_1G05850)-RELATED"/>
    <property type="match status" value="1"/>
</dbReference>
<feature type="transmembrane region" description="Helical" evidence="1">
    <location>
        <begin position="477"/>
        <end position="499"/>
    </location>
</feature>
<dbReference type="Proteomes" id="UP000004508">
    <property type="component" value="Unassembled WGS sequence"/>
</dbReference>
<dbReference type="GO" id="GO:0046677">
    <property type="term" value="P:response to antibiotic"/>
    <property type="evidence" value="ECO:0007669"/>
    <property type="project" value="InterPro"/>
</dbReference>
<dbReference type="Pfam" id="PF05139">
    <property type="entry name" value="Erythro_esteras"/>
    <property type="match status" value="1"/>
</dbReference>
<protein>
    <submittedName>
        <fullName evidence="2">Erythromycin esterase</fullName>
    </submittedName>
</protein>
<dbReference type="AlphaFoldDB" id="D6TV66"/>
<proteinExistence type="predicted"/>
<evidence type="ECO:0000256" key="1">
    <source>
        <dbReference type="SAM" id="Phobius"/>
    </source>
</evidence>
<evidence type="ECO:0000313" key="2">
    <source>
        <dbReference type="EMBL" id="EFH84166.1"/>
    </source>
</evidence>
<accession>D6TV66</accession>
<dbReference type="InterPro" id="IPR014622">
    <property type="entry name" value="UCP036794_erythomycin"/>
</dbReference>
<dbReference type="OrthoDB" id="9810066at2"/>
<evidence type="ECO:0000313" key="3">
    <source>
        <dbReference type="Proteomes" id="UP000004508"/>
    </source>
</evidence>
<sequence>MNKRWHTTSLPVQGGPVFFLLCLYLLLANPQPTHATMSDDLTGWIQQHAVPFSRAEPGGSDADLQPLQQLIGSAQVVGLGEETHGTHEFFAMKARIIEYMVMHMGFMAFAMENDWGTSKEVDAYINGGSRDIWSILHNDLFITWRTQEVKDLLEWLRSYNADPAHARKVHFYGIDVQGIERPTVDEVLNYLHQVDPAQVERVHAIYQEFIADNQFTGGRRQYANLDEADKQRYKDDAQEVYNLLLSHQAEYTQHFSAQAFAQALQDARIVVQYAVIEPNRASPPITAPDFWYAQRDPYMAENAHWLQQHGVGRMVLWAHDYHTANDIRQYTLNDADIEGTMGAYLRHWLGPAYLSVGMTFSSGSFNDGFFTHLSANTITAFDPTSLNGVLGSVNTPRYMLDLRQAPTSGPVYAWLTTGQTLRLVGTGEGVGEDRAYRPGEAFDVLINFHNVHASQMVNTYPPVVTHQPSAITEERDYWTYIILGVFLFIVLLGGLILLLKRHRRPDKAKSA</sequence>
<dbReference type="InParanoid" id="D6TV66"/>
<dbReference type="PIRSF" id="PIRSF036794">
    <property type="entry name" value="UCP_erythr_ester"/>
    <property type="match status" value="1"/>
</dbReference>
<dbReference type="EMBL" id="ADVG01000003">
    <property type="protein sequence ID" value="EFH84166.1"/>
    <property type="molecule type" value="Genomic_DNA"/>
</dbReference>
<dbReference type="InterPro" id="IPR052036">
    <property type="entry name" value="Hydrolase/PRTase-associated"/>
</dbReference>
<dbReference type="eggNOG" id="COG2312">
    <property type="taxonomic scope" value="Bacteria"/>
</dbReference>
<dbReference type="Gene3D" id="1.20.1440.30">
    <property type="entry name" value="Biosynthetic Protein domain"/>
    <property type="match status" value="1"/>
</dbReference>
<gene>
    <name evidence="2" type="ORF">Krac_5187</name>
</gene>
<keyword evidence="1" id="KW-0812">Transmembrane</keyword>
<dbReference type="InterPro" id="IPR007815">
    <property type="entry name" value="Emycin_Estase"/>
</dbReference>
<dbReference type="CDD" id="cd14728">
    <property type="entry name" value="Ere-like"/>
    <property type="match status" value="1"/>
</dbReference>